<dbReference type="SFLD" id="SFLDG01065">
    <property type="entry name" value="anaerobic_coproporphyrinogen-I"/>
    <property type="match status" value="1"/>
</dbReference>
<dbReference type="InterPro" id="IPR058240">
    <property type="entry name" value="rSAM_sf"/>
</dbReference>
<name>A0ABT1E8X4_9FIRM</name>
<keyword evidence="9" id="KW-0963">Cytoplasm</keyword>
<evidence type="ECO:0000256" key="3">
    <source>
        <dbReference type="ARBA" id="ARBA00022617"/>
    </source>
</evidence>
<keyword evidence="4 9" id="KW-0949">S-adenosyl-L-methionine</keyword>
<comment type="caution">
    <text evidence="11">The sequence shown here is derived from an EMBL/GenBank/DDBJ whole genome shotgun (WGS) entry which is preliminary data.</text>
</comment>
<evidence type="ECO:0000256" key="5">
    <source>
        <dbReference type="ARBA" id="ARBA00022723"/>
    </source>
</evidence>
<dbReference type="PANTHER" id="PTHR13932">
    <property type="entry name" value="COPROPORPHYRINIGEN III OXIDASE"/>
    <property type="match status" value="1"/>
</dbReference>
<comment type="similarity">
    <text evidence="1">Belongs to the anaerobic coproporphyrinogen-III oxidase family. HemW subfamily.</text>
</comment>
<dbReference type="SFLD" id="SFLDS00029">
    <property type="entry name" value="Radical_SAM"/>
    <property type="match status" value="1"/>
</dbReference>
<dbReference type="PANTHER" id="PTHR13932:SF5">
    <property type="entry name" value="RADICAL S-ADENOSYL METHIONINE DOMAIN-CONTAINING PROTEIN 1, MITOCHONDRIAL"/>
    <property type="match status" value="1"/>
</dbReference>
<accession>A0ABT1E8X4</accession>
<evidence type="ECO:0000256" key="2">
    <source>
        <dbReference type="ARBA" id="ARBA00017228"/>
    </source>
</evidence>
<dbReference type="Proteomes" id="UP001523566">
    <property type="component" value="Unassembled WGS sequence"/>
</dbReference>
<evidence type="ECO:0000256" key="7">
    <source>
        <dbReference type="ARBA" id="ARBA00023014"/>
    </source>
</evidence>
<evidence type="ECO:0000256" key="6">
    <source>
        <dbReference type="ARBA" id="ARBA00023004"/>
    </source>
</evidence>
<feature type="domain" description="Radical SAM core" evidence="10">
    <location>
        <begin position="1"/>
        <end position="234"/>
    </location>
</feature>
<keyword evidence="7 9" id="KW-0411">Iron-sulfur</keyword>
<evidence type="ECO:0000313" key="11">
    <source>
        <dbReference type="EMBL" id="MCP1102289.1"/>
    </source>
</evidence>
<dbReference type="InterPro" id="IPR034505">
    <property type="entry name" value="Coproporphyrinogen-III_oxidase"/>
</dbReference>
<dbReference type="CDD" id="cd01335">
    <property type="entry name" value="Radical_SAM"/>
    <property type="match status" value="1"/>
</dbReference>
<dbReference type="InterPro" id="IPR006638">
    <property type="entry name" value="Elp3/MiaA/NifB-like_rSAM"/>
</dbReference>
<keyword evidence="12" id="KW-1185">Reference proteome</keyword>
<dbReference type="SFLD" id="SFLDF00562">
    <property type="entry name" value="HemN-like__clustered_with_heat"/>
    <property type="match status" value="1"/>
</dbReference>
<dbReference type="InterPro" id="IPR007197">
    <property type="entry name" value="rSAM"/>
</dbReference>
<evidence type="ECO:0000256" key="4">
    <source>
        <dbReference type="ARBA" id="ARBA00022691"/>
    </source>
</evidence>
<dbReference type="InterPro" id="IPR010723">
    <property type="entry name" value="HemN_C"/>
</dbReference>
<evidence type="ECO:0000256" key="1">
    <source>
        <dbReference type="ARBA" id="ARBA00006100"/>
    </source>
</evidence>
<gene>
    <name evidence="11" type="primary">hemW</name>
    <name evidence="11" type="ORF">NK125_07695</name>
</gene>
<evidence type="ECO:0000256" key="8">
    <source>
        <dbReference type="ARBA" id="ARBA00023186"/>
    </source>
</evidence>
<dbReference type="SFLD" id="SFLDG01082">
    <property type="entry name" value="B12-binding_domain_containing"/>
    <property type="match status" value="1"/>
</dbReference>
<dbReference type="SMART" id="SM00729">
    <property type="entry name" value="Elp3"/>
    <property type="match status" value="1"/>
</dbReference>
<dbReference type="RefSeq" id="WP_262066073.1">
    <property type="nucleotide sequence ID" value="NZ_JAMXOD010000009.1"/>
</dbReference>
<keyword evidence="5 9" id="KW-0479">Metal-binding</keyword>
<keyword evidence="8 9" id="KW-0143">Chaperone</keyword>
<keyword evidence="3 9" id="KW-0349">Heme</keyword>
<dbReference type="PROSITE" id="PS51918">
    <property type="entry name" value="RADICAL_SAM"/>
    <property type="match status" value="1"/>
</dbReference>
<protein>
    <recommendedName>
        <fullName evidence="2 9">Heme chaperone HemW</fullName>
    </recommendedName>
</protein>
<organism evidence="11 12">
    <name type="scientific">Aequitasia blattaphilus</name>
    <dbReference type="NCBI Taxonomy" id="2949332"/>
    <lineage>
        <taxon>Bacteria</taxon>
        <taxon>Bacillati</taxon>
        <taxon>Bacillota</taxon>
        <taxon>Clostridia</taxon>
        <taxon>Lachnospirales</taxon>
        <taxon>Lachnospiraceae</taxon>
        <taxon>Aequitasia</taxon>
    </lineage>
</organism>
<reference evidence="11 12" key="1">
    <citation type="journal article" date="2022" name="Genome Biol. Evol.">
        <title>Host diet, physiology and behaviors set the stage for Lachnospiraceae cladogenesis.</title>
        <authorList>
            <person name="Vera-Ponce De Leon A."/>
            <person name="Schneider M."/>
            <person name="Jahnes B.C."/>
            <person name="Sadowski V."/>
            <person name="Camuy-Velez L.A."/>
            <person name="Duan J."/>
            <person name="Sabree Z.L."/>
        </authorList>
    </citation>
    <scope>NUCLEOTIDE SEQUENCE [LARGE SCALE GENOMIC DNA]</scope>
    <source>
        <strain evidence="11 12">PAL113</strain>
    </source>
</reference>
<dbReference type="SFLD" id="SFLDF00288">
    <property type="entry name" value="HemN-like__clustered_with_nucl"/>
    <property type="match status" value="1"/>
</dbReference>
<comment type="subcellular location">
    <subcellularLocation>
        <location evidence="9">Cytoplasm</location>
    </subcellularLocation>
</comment>
<dbReference type="Pfam" id="PF06969">
    <property type="entry name" value="HemN_C"/>
    <property type="match status" value="1"/>
</dbReference>
<dbReference type="Gene3D" id="3.20.20.70">
    <property type="entry name" value="Aldolase class I"/>
    <property type="match status" value="1"/>
</dbReference>
<keyword evidence="9" id="KW-0004">4Fe-4S</keyword>
<dbReference type="NCBIfam" id="TIGR00539">
    <property type="entry name" value="hemN_rel"/>
    <property type="match status" value="1"/>
</dbReference>
<comment type="function">
    <text evidence="9">Probably acts as a heme chaperone, transferring heme to an unknown acceptor. Binds one molecule of heme per monomer, possibly covalently. Binds 1 [4Fe-4S] cluster. The cluster is coordinated with 3 cysteines and an exchangeable S-adenosyl-L-methionine.</text>
</comment>
<dbReference type="InterPro" id="IPR004559">
    <property type="entry name" value="HemW-like"/>
</dbReference>
<dbReference type="Pfam" id="PF04055">
    <property type="entry name" value="Radical_SAM"/>
    <property type="match status" value="1"/>
</dbReference>
<dbReference type="EMBL" id="JAMZFW010000009">
    <property type="protein sequence ID" value="MCP1102289.1"/>
    <property type="molecule type" value="Genomic_DNA"/>
</dbReference>
<dbReference type="InterPro" id="IPR013785">
    <property type="entry name" value="Aldolase_TIM"/>
</dbReference>
<evidence type="ECO:0000256" key="9">
    <source>
        <dbReference type="RuleBase" id="RU364116"/>
    </source>
</evidence>
<dbReference type="SUPFAM" id="SSF102114">
    <property type="entry name" value="Radical SAM enzymes"/>
    <property type="match status" value="1"/>
</dbReference>
<evidence type="ECO:0000313" key="12">
    <source>
        <dbReference type="Proteomes" id="UP001523566"/>
    </source>
</evidence>
<evidence type="ECO:0000259" key="10">
    <source>
        <dbReference type="PROSITE" id="PS51918"/>
    </source>
</evidence>
<keyword evidence="6 9" id="KW-0408">Iron</keyword>
<sequence length="364" mass="42832">MKKLGLYIHIPFCIKKCNYCDFPSQKGTLQEQKTYVTNLLRKLDTYREMAKDYQVDTIFIGGGTPSILEPGEIKRLMEKVYSIFSVEADAEISIEMNPGTATKEKVGEYKQAGINRLSIGLQSAKDEELKILGRIHTFEDFLRSYEMVRNEGFSNVNVDLMFGIPKQTSDSFVSTLKKTAALNPEHLSVYSLIIEEGTPFFQWYQQKEMVLPDEEEERQMYKGAQEILWNYGYNRYEISNYAKNGYECRHNLKYWNMDEYLGIGRSAASFLDKERFVENEKREVLTRESLMEEFMFLGLRKMEGIREMDFQKRFAQNVDEIYQNELLKLVDNKLLMREEGRIFLTERGIDISNYVMQHFIFDKE</sequence>
<proteinExistence type="inferred from homology"/>